<comment type="subcellular location">
    <subcellularLocation>
        <location evidence="6">Cell membrane</location>
        <topology evidence="6">Multi-pass membrane protein</topology>
    </subcellularLocation>
    <subcellularLocation>
        <location evidence="1">Membrane</location>
        <topology evidence="1">Multi-pass membrane protein</topology>
    </subcellularLocation>
</comment>
<dbReference type="AlphaFoldDB" id="A0A086MQQ7"/>
<evidence type="ECO:0000256" key="5">
    <source>
        <dbReference type="ARBA" id="ARBA00023251"/>
    </source>
</evidence>
<dbReference type="InterPro" id="IPR013525">
    <property type="entry name" value="ABC2_TM"/>
</dbReference>
<dbReference type="PANTHER" id="PTHR43229">
    <property type="entry name" value="NODULATION PROTEIN J"/>
    <property type="match status" value="1"/>
</dbReference>
<comment type="caution">
    <text evidence="8">The sequence shown here is derived from an EMBL/GenBank/DDBJ whole genome shotgun (WGS) entry which is preliminary data.</text>
</comment>
<proteinExistence type="inferred from homology"/>
<keyword evidence="4 6" id="KW-0472">Membrane</keyword>
<comment type="similarity">
    <text evidence="6">Belongs to the ABC-2 integral membrane protein family.</text>
</comment>
<keyword evidence="5" id="KW-0046">Antibiotic resistance</keyword>
<dbReference type="PIRSF" id="PIRSF006648">
    <property type="entry name" value="DrrB"/>
    <property type="match status" value="1"/>
</dbReference>
<gene>
    <name evidence="8" type="ORF">FM21_35780</name>
</gene>
<feature type="transmembrane region" description="Helical" evidence="6">
    <location>
        <begin position="225"/>
        <end position="245"/>
    </location>
</feature>
<dbReference type="GO" id="GO:0140359">
    <property type="term" value="F:ABC-type transporter activity"/>
    <property type="evidence" value="ECO:0007669"/>
    <property type="project" value="InterPro"/>
</dbReference>
<sequence>MLRDTRLIFVRDMKLALRSPTWLLIGIMQPLLYLFLFGPLMVSVVDHTPGFPPGGAWEVLTPALIVQTALFSGSFAGVALLTEYRVGVVDRFRGTPASRAALLFGKVLAQAVQATAQSVLIVLVTLLVFDLDASLTGLLLSLAIAAVLAIALSSASYALAMVLKSEAAFPALMNAVLLPLLLLSGVLLPVSEQLAPGWLYNLARINPLTHVVDAERAAFRGDMSATGLLTGSLVLLVMAVLALMWGTRTFRKENA</sequence>
<dbReference type="PANTHER" id="PTHR43229:SF2">
    <property type="entry name" value="NODULATION PROTEIN J"/>
    <property type="match status" value="1"/>
</dbReference>
<protein>
    <recommendedName>
        <fullName evidence="6">Transport permease protein</fullName>
    </recommendedName>
</protein>
<accession>A0A086MQQ7</accession>
<evidence type="ECO:0000313" key="9">
    <source>
        <dbReference type="Proteomes" id="UP000029095"/>
    </source>
</evidence>
<keyword evidence="6" id="KW-0813">Transport</keyword>
<feature type="transmembrane region" description="Helical" evidence="6">
    <location>
        <begin position="135"/>
        <end position="159"/>
    </location>
</feature>
<name>A0A086MQQ7_9ACTN</name>
<keyword evidence="9" id="KW-1185">Reference proteome</keyword>
<evidence type="ECO:0000313" key="8">
    <source>
        <dbReference type="EMBL" id="KFG71225.1"/>
    </source>
</evidence>
<feature type="transmembrane region" description="Helical" evidence="6">
    <location>
        <begin position="21"/>
        <end position="42"/>
    </location>
</feature>
<dbReference type="GO" id="GO:0046677">
    <property type="term" value="P:response to antibiotic"/>
    <property type="evidence" value="ECO:0007669"/>
    <property type="project" value="UniProtKB-KW"/>
</dbReference>
<evidence type="ECO:0000256" key="4">
    <source>
        <dbReference type="ARBA" id="ARBA00023136"/>
    </source>
</evidence>
<keyword evidence="6" id="KW-1003">Cell membrane</keyword>
<dbReference type="GO" id="GO:0043190">
    <property type="term" value="C:ATP-binding cassette (ABC) transporter complex"/>
    <property type="evidence" value="ECO:0007669"/>
    <property type="project" value="InterPro"/>
</dbReference>
<dbReference type="InterPro" id="IPR051784">
    <property type="entry name" value="Nod_factor_ABC_transporter"/>
</dbReference>
<feature type="transmembrane region" description="Helical" evidence="6">
    <location>
        <begin position="171"/>
        <end position="190"/>
    </location>
</feature>
<evidence type="ECO:0000259" key="7">
    <source>
        <dbReference type="PROSITE" id="PS51012"/>
    </source>
</evidence>
<dbReference type="STRING" id="1915400.FM21_35780"/>
<dbReference type="Pfam" id="PF01061">
    <property type="entry name" value="ABC2_membrane"/>
    <property type="match status" value="1"/>
</dbReference>
<evidence type="ECO:0000256" key="1">
    <source>
        <dbReference type="ARBA" id="ARBA00004141"/>
    </source>
</evidence>
<organism evidence="8 9">
    <name type="scientific">Streptomyces mutabilis</name>
    <dbReference type="NCBI Taxonomy" id="67332"/>
    <lineage>
        <taxon>Bacteria</taxon>
        <taxon>Bacillati</taxon>
        <taxon>Actinomycetota</taxon>
        <taxon>Actinomycetes</taxon>
        <taxon>Kitasatosporales</taxon>
        <taxon>Streptomycetaceae</taxon>
        <taxon>Streptomyces</taxon>
    </lineage>
</organism>
<evidence type="ECO:0000256" key="3">
    <source>
        <dbReference type="ARBA" id="ARBA00022989"/>
    </source>
</evidence>
<feature type="transmembrane region" description="Helical" evidence="6">
    <location>
        <begin position="62"/>
        <end position="82"/>
    </location>
</feature>
<keyword evidence="3 6" id="KW-1133">Transmembrane helix</keyword>
<keyword evidence="2 6" id="KW-0812">Transmembrane</keyword>
<dbReference type="InterPro" id="IPR000412">
    <property type="entry name" value="ABC_2_transport"/>
</dbReference>
<dbReference type="HOGENOM" id="CLU_039483_2_3_11"/>
<dbReference type="PROSITE" id="PS51012">
    <property type="entry name" value="ABC_TM2"/>
    <property type="match status" value="1"/>
</dbReference>
<dbReference type="RefSeq" id="WP_043386512.1">
    <property type="nucleotide sequence ID" value="NZ_BMTT01000021.1"/>
</dbReference>
<dbReference type="EMBL" id="JNFQ01000009">
    <property type="protein sequence ID" value="KFG71225.1"/>
    <property type="molecule type" value="Genomic_DNA"/>
</dbReference>
<reference evidence="8 9" key="1">
    <citation type="submission" date="2014-05" db="EMBL/GenBank/DDBJ databases">
        <title>Complete genome sequence of the Streptomyces mutabilis TRM45540.</title>
        <authorList>
            <person name="Luo X."/>
            <person name="Zhang L."/>
        </authorList>
    </citation>
    <scope>NUCLEOTIDE SEQUENCE [LARGE SCALE GENOMIC DNA]</scope>
    <source>
        <strain evidence="8 9">TRM45540</strain>
    </source>
</reference>
<evidence type="ECO:0000256" key="6">
    <source>
        <dbReference type="RuleBase" id="RU361157"/>
    </source>
</evidence>
<dbReference type="Proteomes" id="UP000029095">
    <property type="component" value="Unassembled WGS sequence"/>
</dbReference>
<dbReference type="InterPro" id="IPR047817">
    <property type="entry name" value="ABC2_TM_bact-type"/>
</dbReference>
<feature type="domain" description="ABC transmembrane type-2" evidence="7">
    <location>
        <begin position="21"/>
        <end position="253"/>
    </location>
</feature>
<dbReference type="PRINTS" id="PR00164">
    <property type="entry name" value="ABC2TRNSPORT"/>
</dbReference>
<feature type="transmembrane region" description="Helical" evidence="6">
    <location>
        <begin position="103"/>
        <end position="129"/>
    </location>
</feature>
<evidence type="ECO:0000256" key="2">
    <source>
        <dbReference type="ARBA" id="ARBA00022692"/>
    </source>
</evidence>